<evidence type="ECO:0000256" key="1">
    <source>
        <dbReference type="SAM" id="MobiDB-lite"/>
    </source>
</evidence>
<sequence>MDPKLVRIPQLTAARCKFDGLLQQIAERMDDVSGDEKAPEDVKPADPKQHTGAFQKPVKKKLETTSGTVITKIQDCSLDMALFNDSSVLYPMVRAWCRNDNSRECVSLQSIMSSDEEEQDDHRIVTMMPPPHPRDEDVPRIPSGLPPHGCDVIPIAAEGDDLPDPGYLLQEHLLRWKIVRQQWREASALNDARYFESCEILAKCQAIEEASPEPQHEWDGIEPLP</sequence>
<dbReference type="AlphaFoldDB" id="A0AAJ7SF33"/>
<proteinExistence type="predicted"/>
<dbReference type="GO" id="GO:0031523">
    <property type="term" value="C:Myb complex"/>
    <property type="evidence" value="ECO:0007669"/>
    <property type="project" value="TreeGrafter"/>
</dbReference>
<dbReference type="RefSeq" id="XP_028967583.1">
    <property type="nucleotide sequence ID" value="XM_029111750.1"/>
</dbReference>
<feature type="compositionally biased region" description="Basic and acidic residues" evidence="1">
    <location>
        <begin position="30"/>
        <end position="49"/>
    </location>
</feature>
<dbReference type="GeneID" id="100899562"/>
<dbReference type="PANTHER" id="PTHR31336:SF3">
    <property type="entry name" value="PROTEIN LIN-37 HOMOLOG"/>
    <property type="match status" value="1"/>
</dbReference>
<evidence type="ECO:0000313" key="2">
    <source>
        <dbReference type="Proteomes" id="UP000694867"/>
    </source>
</evidence>
<name>A0AAJ7SF33_9ACAR</name>
<dbReference type="Pfam" id="PF15306">
    <property type="entry name" value="LIN37"/>
    <property type="match status" value="1"/>
</dbReference>
<evidence type="ECO:0000313" key="3">
    <source>
        <dbReference type="RefSeq" id="XP_028967583.1"/>
    </source>
</evidence>
<gene>
    <name evidence="3" type="primary">LOC100899562</name>
</gene>
<dbReference type="GO" id="GO:0017053">
    <property type="term" value="C:transcription repressor complex"/>
    <property type="evidence" value="ECO:0007669"/>
    <property type="project" value="InterPro"/>
</dbReference>
<keyword evidence="2" id="KW-1185">Reference proteome</keyword>
<dbReference type="GO" id="GO:0000122">
    <property type="term" value="P:negative regulation of transcription by RNA polymerase II"/>
    <property type="evidence" value="ECO:0007669"/>
    <property type="project" value="TreeGrafter"/>
</dbReference>
<dbReference type="InterPro" id="IPR028226">
    <property type="entry name" value="LIN37"/>
</dbReference>
<organism evidence="2 3">
    <name type="scientific">Galendromus occidentalis</name>
    <name type="common">western predatory mite</name>
    <dbReference type="NCBI Taxonomy" id="34638"/>
    <lineage>
        <taxon>Eukaryota</taxon>
        <taxon>Metazoa</taxon>
        <taxon>Ecdysozoa</taxon>
        <taxon>Arthropoda</taxon>
        <taxon>Chelicerata</taxon>
        <taxon>Arachnida</taxon>
        <taxon>Acari</taxon>
        <taxon>Parasitiformes</taxon>
        <taxon>Mesostigmata</taxon>
        <taxon>Gamasina</taxon>
        <taxon>Phytoseioidea</taxon>
        <taxon>Phytoseiidae</taxon>
        <taxon>Typhlodrominae</taxon>
        <taxon>Galendromus</taxon>
    </lineage>
</organism>
<accession>A0AAJ7SF33</accession>
<dbReference type="Proteomes" id="UP000694867">
    <property type="component" value="Unplaced"/>
</dbReference>
<dbReference type="PANTHER" id="PTHR31336">
    <property type="entry name" value="LIN37 HOMOLOG"/>
    <property type="match status" value="1"/>
</dbReference>
<protein>
    <submittedName>
        <fullName evidence="3">Protein lin-37 homolog</fullName>
    </submittedName>
</protein>
<feature type="region of interest" description="Disordered" evidence="1">
    <location>
        <begin position="30"/>
        <end position="54"/>
    </location>
</feature>
<reference evidence="3" key="1">
    <citation type="submission" date="2025-08" db="UniProtKB">
        <authorList>
            <consortium name="RefSeq"/>
        </authorList>
    </citation>
    <scope>IDENTIFICATION</scope>
</reference>
<dbReference type="KEGG" id="goe:100899562"/>